<evidence type="ECO:0000313" key="2">
    <source>
        <dbReference type="EMBL" id="MFD1525127.1"/>
    </source>
</evidence>
<dbReference type="RefSeq" id="WP_379817976.1">
    <property type="nucleotide sequence ID" value="NZ_JBHUDH010000016.1"/>
</dbReference>
<keyword evidence="3" id="KW-1185">Reference proteome</keyword>
<dbReference type="PROSITE" id="PS50056">
    <property type="entry name" value="TYR_PHOSPHATASE_2"/>
    <property type="match status" value="1"/>
</dbReference>
<dbReference type="SUPFAM" id="SSF52799">
    <property type="entry name" value="(Phosphotyrosine protein) phosphatases II"/>
    <property type="match status" value="1"/>
</dbReference>
<evidence type="ECO:0000313" key="3">
    <source>
        <dbReference type="Proteomes" id="UP001597111"/>
    </source>
</evidence>
<name>A0ABD6B3W7_9EURY</name>
<dbReference type="InterPro" id="IPR000387">
    <property type="entry name" value="Tyr_Pase_dom"/>
</dbReference>
<dbReference type="Gene3D" id="3.90.190.10">
    <property type="entry name" value="Protein tyrosine phosphatase superfamily"/>
    <property type="match status" value="1"/>
</dbReference>
<sequence>MSDRSTDPDCQLLRPIGSVDDEPVLTPLNERGLHLGNRHAADPDRHDRRFDAVVSVSTDAYPLTTHHHPLTDGEGNDWTAFAAAVDAVRRLSRTGDVLVNCKAGVSRSAAVLATAVAAERGASFRDGLAVVEAARPEAVPHPALVKLGVVYLAARG</sequence>
<feature type="domain" description="Tyrosine specific protein phosphatases" evidence="1">
    <location>
        <begin position="79"/>
        <end position="146"/>
    </location>
</feature>
<dbReference type="InterPro" id="IPR029021">
    <property type="entry name" value="Prot-tyrosine_phosphatase-like"/>
</dbReference>
<dbReference type="AlphaFoldDB" id="A0ABD6B3W7"/>
<dbReference type="Proteomes" id="UP001597111">
    <property type="component" value="Unassembled WGS sequence"/>
</dbReference>
<organism evidence="2 3">
    <name type="scientific">Halolamina salina</name>
    <dbReference type="NCBI Taxonomy" id="1220023"/>
    <lineage>
        <taxon>Archaea</taxon>
        <taxon>Methanobacteriati</taxon>
        <taxon>Methanobacteriota</taxon>
        <taxon>Stenosarchaea group</taxon>
        <taxon>Halobacteria</taxon>
        <taxon>Halobacteriales</taxon>
        <taxon>Haloferacaceae</taxon>
    </lineage>
</organism>
<proteinExistence type="predicted"/>
<comment type="caution">
    <text evidence="2">The sequence shown here is derived from an EMBL/GenBank/DDBJ whole genome shotgun (WGS) entry which is preliminary data.</text>
</comment>
<accession>A0ABD6B3W7</accession>
<reference evidence="2 3" key="1">
    <citation type="journal article" date="2019" name="Int. J. Syst. Evol. Microbiol.">
        <title>The Global Catalogue of Microorganisms (GCM) 10K type strain sequencing project: providing services to taxonomists for standard genome sequencing and annotation.</title>
        <authorList>
            <consortium name="The Broad Institute Genomics Platform"/>
            <consortium name="The Broad Institute Genome Sequencing Center for Infectious Disease"/>
            <person name="Wu L."/>
            <person name="Ma J."/>
        </authorList>
    </citation>
    <scope>NUCLEOTIDE SEQUENCE [LARGE SCALE GENOMIC DNA]</scope>
    <source>
        <strain evidence="2 3">CGMCC 1.12285</strain>
    </source>
</reference>
<protein>
    <submittedName>
        <fullName evidence="2">Phosphatase</fullName>
    </submittedName>
</protein>
<dbReference type="EMBL" id="JBHUDH010000016">
    <property type="protein sequence ID" value="MFD1525127.1"/>
    <property type="molecule type" value="Genomic_DNA"/>
</dbReference>
<gene>
    <name evidence="2" type="ORF">ACFR9S_02245</name>
</gene>
<evidence type="ECO:0000259" key="1">
    <source>
        <dbReference type="PROSITE" id="PS50056"/>
    </source>
</evidence>